<feature type="compositionally biased region" description="Basic and acidic residues" evidence="1">
    <location>
        <begin position="93"/>
        <end position="103"/>
    </location>
</feature>
<feature type="compositionally biased region" description="Acidic residues" evidence="1">
    <location>
        <begin position="58"/>
        <end position="67"/>
    </location>
</feature>
<accession>A0AA39GRJ7</accession>
<name>A0AA39GRJ7_SARSR</name>
<proteinExistence type="predicted"/>
<dbReference type="EMBL" id="JAPDFR010000001">
    <property type="protein sequence ID" value="KAK0391483.1"/>
    <property type="molecule type" value="Genomic_DNA"/>
</dbReference>
<evidence type="ECO:0000313" key="2">
    <source>
        <dbReference type="EMBL" id="KAK0391483.1"/>
    </source>
</evidence>
<organism evidence="2 3">
    <name type="scientific">Sarocladium strictum</name>
    <name type="common">Black bundle disease fungus</name>
    <name type="synonym">Acremonium strictum</name>
    <dbReference type="NCBI Taxonomy" id="5046"/>
    <lineage>
        <taxon>Eukaryota</taxon>
        <taxon>Fungi</taxon>
        <taxon>Dikarya</taxon>
        <taxon>Ascomycota</taxon>
        <taxon>Pezizomycotina</taxon>
        <taxon>Sordariomycetes</taxon>
        <taxon>Hypocreomycetidae</taxon>
        <taxon>Hypocreales</taxon>
        <taxon>Sarocladiaceae</taxon>
        <taxon>Sarocladium</taxon>
    </lineage>
</organism>
<reference evidence="2" key="1">
    <citation type="submission" date="2022-10" db="EMBL/GenBank/DDBJ databases">
        <title>Determination and structural analysis of whole genome sequence of Sarocladium strictum F4-1.</title>
        <authorList>
            <person name="Hu L."/>
            <person name="Jiang Y."/>
        </authorList>
    </citation>
    <scope>NUCLEOTIDE SEQUENCE</scope>
    <source>
        <strain evidence="2">F4-1</strain>
    </source>
</reference>
<keyword evidence="3" id="KW-1185">Reference proteome</keyword>
<feature type="region of interest" description="Disordered" evidence="1">
    <location>
        <begin position="58"/>
        <end position="120"/>
    </location>
</feature>
<gene>
    <name evidence="2" type="ORF">NLU13_0984</name>
</gene>
<sequence>MMNFLFGGKLGGPGRDIKKDDMCRLFAETLSIGIMNPGLVSEGTSASVPDEEVNYDDMPELVSDNEDGPVGSKNQDDCAKSAKVNPCQTPQARRAERKAEKKAEKKTKKSSKQNDGACNEVSRHKFEGAPSAMACSDPPTSTGLWTSAQIKAYEEKCIHMMLEAGRENRFMPVMLAIRDAALDNGPTSIILASSLDCGLWKKAAERLAPTIPLGYANPRTPRTPALPDYTGNGTGNIIIMSFEAFRKDLQKVDNWMDELDKHEAAQTSGGHSNHPGPKPRCLPGDLMCSGGTCPPFGYIVIDHRCATGDSQLDIESITHNCLKQIKVCRP</sequence>
<evidence type="ECO:0000256" key="1">
    <source>
        <dbReference type="SAM" id="MobiDB-lite"/>
    </source>
</evidence>
<dbReference type="AlphaFoldDB" id="A0AA39GRJ7"/>
<comment type="caution">
    <text evidence="2">The sequence shown here is derived from an EMBL/GenBank/DDBJ whole genome shotgun (WGS) entry which is preliminary data.</text>
</comment>
<dbReference type="Proteomes" id="UP001175261">
    <property type="component" value="Unassembled WGS sequence"/>
</dbReference>
<evidence type="ECO:0000313" key="3">
    <source>
        <dbReference type="Proteomes" id="UP001175261"/>
    </source>
</evidence>
<protein>
    <submittedName>
        <fullName evidence="2">Uncharacterized protein</fullName>
    </submittedName>
</protein>